<feature type="transmembrane region" description="Helical" evidence="5">
    <location>
        <begin position="140"/>
        <end position="162"/>
    </location>
</feature>
<feature type="transmembrane region" description="Helical" evidence="5">
    <location>
        <begin position="406"/>
        <end position="424"/>
    </location>
</feature>
<feature type="transmembrane region" description="Helical" evidence="5">
    <location>
        <begin position="378"/>
        <end position="400"/>
    </location>
</feature>
<evidence type="ECO:0000256" key="1">
    <source>
        <dbReference type="ARBA" id="ARBA00004141"/>
    </source>
</evidence>
<keyword evidence="3" id="KW-0325">Glycoprotein</keyword>
<name>W9J7U7_FUSOX</name>
<feature type="transmembrane region" description="Helical" evidence="5">
    <location>
        <begin position="117"/>
        <end position="134"/>
    </location>
</feature>
<comment type="similarity">
    <text evidence="2">Belongs to the major facilitator superfamily. Monocarboxylate porter (TC 2.A.1.13) family.</text>
</comment>
<dbReference type="Gene3D" id="1.20.1250.20">
    <property type="entry name" value="MFS general substrate transporter like domains"/>
    <property type="match status" value="2"/>
</dbReference>
<accession>W9J7U7</accession>
<feature type="compositionally biased region" description="Polar residues" evidence="4">
    <location>
        <begin position="7"/>
        <end position="17"/>
    </location>
</feature>
<evidence type="ECO:0000256" key="3">
    <source>
        <dbReference type="ARBA" id="ARBA00023180"/>
    </source>
</evidence>
<organism evidence="6">
    <name type="scientific">Fusarium oxysporum Fo47</name>
    <dbReference type="NCBI Taxonomy" id="660027"/>
    <lineage>
        <taxon>Eukaryota</taxon>
        <taxon>Fungi</taxon>
        <taxon>Dikarya</taxon>
        <taxon>Ascomycota</taxon>
        <taxon>Pezizomycotina</taxon>
        <taxon>Sordariomycetes</taxon>
        <taxon>Hypocreomycetidae</taxon>
        <taxon>Hypocreales</taxon>
        <taxon>Nectriaceae</taxon>
        <taxon>Fusarium</taxon>
        <taxon>Fusarium oxysporum species complex</taxon>
    </lineage>
</organism>
<dbReference type="EMBL" id="KI981477">
    <property type="protein sequence ID" value="EWZ27931.1"/>
    <property type="molecule type" value="Genomic_DNA"/>
</dbReference>
<dbReference type="InterPro" id="IPR036259">
    <property type="entry name" value="MFS_trans_sf"/>
</dbReference>
<dbReference type="VEuPathDB" id="FungiDB:FOZG_18347"/>
<keyword evidence="5" id="KW-1133">Transmembrane helix</keyword>
<dbReference type="Pfam" id="PF07690">
    <property type="entry name" value="MFS_1"/>
    <property type="match status" value="1"/>
</dbReference>
<dbReference type="InterPro" id="IPR011701">
    <property type="entry name" value="MFS"/>
</dbReference>
<comment type="subcellular location">
    <subcellularLocation>
        <location evidence="1">Membrane</location>
        <topology evidence="1">Multi-pass membrane protein</topology>
    </subcellularLocation>
</comment>
<dbReference type="HOGENOM" id="CLU_001265_1_1_1"/>
<feature type="region of interest" description="Disordered" evidence="4">
    <location>
        <begin position="1"/>
        <end position="29"/>
    </location>
</feature>
<dbReference type="SUPFAM" id="SSF103473">
    <property type="entry name" value="MFS general substrate transporter"/>
    <property type="match status" value="1"/>
</dbReference>
<feature type="transmembrane region" description="Helical" evidence="5">
    <location>
        <begin position="251"/>
        <end position="271"/>
    </location>
</feature>
<feature type="transmembrane region" description="Helical" evidence="5">
    <location>
        <begin position="287"/>
        <end position="305"/>
    </location>
</feature>
<evidence type="ECO:0000256" key="2">
    <source>
        <dbReference type="ARBA" id="ARBA00006727"/>
    </source>
</evidence>
<feature type="transmembrane region" description="Helical" evidence="5">
    <location>
        <begin position="312"/>
        <end position="335"/>
    </location>
</feature>
<dbReference type="GO" id="GO:0022857">
    <property type="term" value="F:transmembrane transporter activity"/>
    <property type="evidence" value="ECO:0007669"/>
    <property type="project" value="InterPro"/>
</dbReference>
<evidence type="ECO:0000256" key="4">
    <source>
        <dbReference type="SAM" id="MobiDB-lite"/>
    </source>
</evidence>
<evidence type="ECO:0000313" key="6">
    <source>
        <dbReference type="EMBL" id="EWZ27931.1"/>
    </source>
</evidence>
<dbReference type="InterPro" id="IPR050327">
    <property type="entry name" value="Proton-linked_MCT"/>
</dbReference>
<dbReference type="GO" id="GO:0016020">
    <property type="term" value="C:membrane"/>
    <property type="evidence" value="ECO:0007669"/>
    <property type="project" value="UniProtKB-SubCell"/>
</dbReference>
<keyword evidence="5" id="KW-0812">Transmembrane</keyword>
<sequence>MADENQQRQVASSSENGSYKIEPEVSQPDSLHVDEDLDEKLEPTGWHTSVLVVLSSHFVVMNTSGFTNSFGALQSHFIETFDQPSSTISWIGSMQIFLYFFVGIASGRLTDAGHFRVVFLLGSLANVVCILAASCSSDLWAMFITLGLGVGLGNGSMSCPMLTVMSPYFSSRRGLAIGIAMCGACTGGLVYSAIMRQLMPTIGFPWTMRVIALIQFGTLTVSNICLRPRMKPKKTPGWIDWTAFQDARYNYYAISGFASLLSLYIFIFFIVDYSRTAVSPPFSQQNSINLLLIFNGINVFGRIGFTSASDKFGVMAVSIFVAGATATTLFSWIVVTTPPGMYVWTIFCGTLCGGIQGLFPAGLGYLTAGREKSGTRIGMAFGIVSIASLIGSPIGGVLIGGMNGKYLGAQIFAGATMALCALFVEAARRVDRSKAHDLQV</sequence>
<reference evidence="6" key="2">
    <citation type="submission" date="2014-02" db="EMBL/GenBank/DDBJ databases">
        <title>Annotation of the Genome Sequence of Fusarium oxysporum Fo47.</title>
        <authorList>
            <consortium name="The Broad Institute Genomics Platform"/>
            <person name="Ma L.-J."/>
            <person name="Corby-Kistler H."/>
            <person name="Broz K."/>
            <person name="Gale L.R."/>
            <person name="Jonkers W."/>
            <person name="O'Donnell K."/>
            <person name="Ploetz R."/>
            <person name="Steinberg C."/>
            <person name="Schwartz D.C."/>
            <person name="VanEtten H."/>
            <person name="Zhou S."/>
            <person name="Young S.K."/>
            <person name="Zeng Q."/>
            <person name="Gargeya S."/>
            <person name="Fitzgerald M."/>
            <person name="Abouelleil A."/>
            <person name="Alvarado L."/>
            <person name="Chapman S.B."/>
            <person name="Gainer-Dewar J."/>
            <person name="Goldberg J."/>
            <person name="Griggs A."/>
            <person name="Gujja S."/>
            <person name="Hansen M."/>
            <person name="Howarth C."/>
            <person name="Imamovic A."/>
            <person name="Ireland A."/>
            <person name="Larimer J."/>
            <person name="McCowan C."/>
            <person name="Murphy C."/>
            <person name="Pearson M."/>
            <person name="Poon T.W."/>
            <person name="Priest M."/>
            <person name="Roberts A."/>
            <person name="Saif S."/>
            <person name="Shea T."/>
            <person name="Sykes S."/>
            <person name="Wortman J."/>
            <person name="Nusbaum C."/>
            <person name="Birren B."/>
        </authorList>
    </citation>
    <scope>NUCLEOTIDE SEQUENCE</scope>
    <source>
        <strain evidence="6">Fo47</strain>
    </source>
</reference>
<evidence type="ECO:0008006" key="7">
    <source>
        <dbReference type="Google" id="ProtNLM"/>
    </source>
</evidence>
<evidence type="ECO:0000256" key="5">
    <source>
        <dbReference type="SAM" id="Phobius"/>
    </source>
</evidence>
<gene>
    <name evidence="6" type="ORF">FOZG_18347</name>
</gene>
<feature type="transmembrane region" description="Helical" evidence="5">
    <location>
        <begin position="87"/>
        <end position="105"/>
    </location>
</feature>
<feature type="transmembrane region" description="Helical" evidence="5">
    <location>
        <begin position="206"/>
        <end position="226"/>
    </location>
</feature>
<feature type="transmembrane region" description="Helical" evidence="5">
    <location>
        <begin position="341"/>
        <end position="366"/>
    </location>
</feature>
<protein>
    <recommendedName>
        <fullName evidence="7">Major facilitator superfamily (MFS) profile domain-containing protein</fullName>
    </recommendedName>
</protein>
<dbReference type="AlphaFoldDB" id="W9J7U7"/>
<keyword evidence="5" id="KW-0472">Membrane</keyword>
<dbReference type="PANTHER" id="PTHR11360">
    <property type="entry name" value="MONOCARBOXYLATE TRANSPORTER"/>
    <property type="match status" value="1"/>
</dbReference>
<reference evidence="6" key="1">
    <citation type="submission" date="2011-06" db="EMBL/GenBank/DDBJ databases">
        <title>The Genome Sequence of Fusarium oxysporum Fo47.</title>
        <authorList>
            <consortium name="The Broad Institute Genome Sequencing Platform"/>
            <person name="Ma L.-J."/>
            <person name="Gale L.R."/>
            <person name="Schwartz D.C."/>
            <person name="Zhou S."/>
            <person name="Corby-Kistler H."/>
            <person name="Young S.K."/>
            <person name="Zeng Q."/>
            <person name="Gargeya S."/>
            <person name="Fitzgerald M."/>
            <person name="Haas B."/>
            <person name="Abouelleil A."/>
            <person name="Alvarado L."/>
            <person name="Arachchi H.M."/>
            <person name="Berlin A."/>
            <person name="Brown A."/>
            <person name="Chapman S.B."/>
            <person name="Chen Z."/>
            <person name="Dunbar C."/>
            <person name="Freedman E."/>
            <person name="Gearin G."/>
            <person name="Gellesch M."/>
            <person name="Goldberg J."/>
            <person name="Griggs A."/>
            <person name="Gujja S."/>
            <person name="Heiman D."/>
            <person name="Howarth C."/>
            <person name="Larson L."/>
            <person name="Lui A."/>
            <person name="MacDonald P.J.P."/>
            <person name="Mehta T."/>
            <person name="Montmayeur A."/>
            <person name="Murphy C."/>
            <person name="Neiman D."/>
            <person name="Pearson M."/>
            <person name="Priest M."/>
            <person name="Roberts A."/>
            <person name="Saif S."/>
            <person name="Shea T."/>
            <person name="Shenoy N."/>
            <person name="Sisk P."/>
            <person name="Stolte C."/>
            <person name="Sykes S."/>
            <person name="Wortman J."/>
            <person name="Nusbaum C."/>
            <person name="Birren B."/>
        </authorList>
    </citation>
    <scope>NUCLEOTIDE SEQUENCE [LARGE SCALE GENOMIC DNA]</scope>
    <source>
        <strain evidence="6">Fo47</strain>
    </source>
</reference>
<proteinExistence type="inferred from homology"/>
<dbReference type="Proteomes" id="UP000030766">
    <property type="component" value="Unassembled WGS sequence"/>
</dbReference>
<dbReference type="PANTHER" id="PTHR11360:SF130">
    <property type="entry name" value="MAJOR FACILITATOR SUPERFAMILY (MFS) PROFILE DOMAIN-CONTAINING PROTEIN-RELATED"/>
    <property type="match status" value="1"/>
</dbReference>
<feature type="transmembrane region" description="Helical" evidence="5">
    <location>
        <begin position="174"/>
        <end position="194"/>
    </location>
</feature>